<dbReference type="Proteomes" id="UP000663193">
    <property type="component" value="Chromosome 16"/>
</dbReference>
<keyword evidence="2" id="KW-1185">Reference proteome</keyword>
<evidence type="ECO:0000313" key="2">
    <source>
        <dbReference type="Proteomes" id="UP000663193"/>
    </source>
</evidence>
<name>A0A7U2I754_PHANO</name>
<gene>
    <name evidence="1" type="ORF">JI435_130190</name>
</gene>
<dbReference type="EMBL" id="CP069038">
    <property type="protein sequence ID" value="QRD04294.1"/>
    <property type="molecule type" value="Genomic_DNA"/>
</dbReference>
<reference evidence="2" key="1">
    <citation type="journal article" date="2021" name="BMC Genomics">
        <title>Chromosome-level genome assembly and manually-curated proteome of model necrotroph Parastagonospora nodorum Sn15 reveals a genome-wide trove of candidate effector homologs, and redundancy of virulence-related functions within an accessory chromosome.</title>
        <authorList>
            <person name="Bertazzoni S."/>
            <person name="Jones D.A.B."/>
            <person name="Phan H.T."/>
            <person name="Tan K.-C."/>
            <person name="Hane J.K."/>
        </authorList>
    </citation>
    <scope>NUCLEOTIDE SEQUENCE [LARGE SCALE GENOMIC DNA]</scope>
    <source>
        <strain evidence="2">SN15 / ATCC MYA-4574 / FGSC 10173)</strain>
    </source>
</reference>
<accession>A0A7U2I754</accession>
<sequence>MIHSTAAVILSNSAFMCSQTISFTPCALKSLSTSTDVSVRFSPSQVTEYTPLPSLPSLPSAIPTSPLTTPLALPTRGSYLPLVARTQSIAPSAFLYKFVSTEPRKLCTKLTLGTRSAGTSHASVCMLDM</sequence>
<organism evidence="1 2">
    <name type="scientific">Phaeosphaeria nodorum (strain SN15 / ATCC MYA-4574 / FGSC 10173)</name>
    <name type="common">Glume blotch fungus</name>
    <name type="synonym">Parastagonospora nodorum</name>
    <dbReference type="NCBI Taxonomy" id="321614"/>
    <lineage>
        <taxon>Eukaryota</taxon>
        <taxon>Fungi</taxon>
        <taxon>Dikarya</taxon>
        <taxon>Ascomycota</taxon>
        <taxon>Pezizomycotina</taxon>
        <taxon>Dothideomycetes</taxon>
        <taxon>Pleosporomycetidae</taxon>
        <taxon>Pleosporales</taxon>
        <taxon>Pleosporineae</taxon>
        <taxon>Phaeosphaeriaceae</taxon>
        <taxon>Parastagonospora</taxon>
    </lineage>
</organism>
<dbReference type="VEuPathDB" id="FungiDB:JI435_130190"/>
<evidence type="ECO:0000313" key="1">
    <source>
        <dbReference type="EMBL" id="QRD04294.1"/>
    </source>
</evidence>
<protein>
    <submittedName>
        <fullName evidence="1">Uncharacterized protein</fullName>
    </submittedName>
</protein>
<dbReference type="AlphaFoldDB" id="A0A7U2I754"/>
<proteinExistence type="predicted"/>